<accession>A0A1W1VD28</accession>
<dbReference type="PANTHER" id="PTHR34406:SF1">
    <property type="entry name" value="PROTEIN YCEI"/>
    <property type="match status" value="1"/>
</dbReference>
<evidence type="ECO:0000313" key="4">
    <source>
        <dbReference type="Proteomes" id="UP000192266"/>
    </source>
</evidence>
<feature type="domain" description="Lipid/polyisoprenoid-binding YceI-like" evidence="2">
    <location>
        <begin position="40"/>
        <end position="215"/>
    </location>
</feature>
<reference evidence="3 4" key="1">
    <citation type="submission" date="2017-04" db="EMBL/GenBank/DDBJ databases">
        <authorList>
            <person name="Afonso C.L."/>
            <person name="Miller P.J."/>
            <person name="Scott M.A."/>
            <person name="Spackman E."/>
            <person name="Goraichik I."/>
            <person name="Dimitrov K.M."/>
            <person name="Suarez D.L."/>
            <person name="Swayne D.E."/>
        </authorList>
    </citation>
    <scope>NUCLEOTIDE SEQUENCE [LARGE SCALE GENOMIC DNA]</scope>
    <source>
        <strain evidence="3 4">DSM 11622</strain>
    </source>
</reference>
<evidence type="ECO:0000259" key="2">
    <source>
        <dbReference type="SMART" id="SM00867"/>
    </source>
</evidence>
<organism evidence="3 4">
    <name type="scientific">Hymenobacter roseosalivarius DSM 11622</name>
    <dbReference type="NCBI Taxonomy" id="645990"/>
    <lineage>
        <taxon>Bacteria</taxon>
        <taxon>Pseudomonadati</taxon>
        <taxon>Bacteroidota</taxon>
        <taxon>Cytophagia</taxon>
        <taxon>Cytophagales</taxon>
        <taxon>Hymenobacteraceae</taxon>
        <taxon>Hymenobacter</taxon>
    </lineage>
</organism>
<dbReference type="InterPro" id="IPR007372">
    <property type="entry name" value="Lipid/polyisoprenoid-bd_YceI"/>
</dbReference>
<dbReference type="Pfam" id="PF04264">
    <property type="entry name" value="YceI"/>
    <property type="match status" value="1"/>
</dbReference>
<gene>
    <name evidence="3" type="ORF">SAMN00120144_0608</name>
</gene>
<feature type="signal peptide" evidence="1">
    <location>
        <begin position="1"/>
        <end position="21"/>
    </location>
</feature>
<dbReference type="Gene3D" id="2.40.128.110">
    <property type="entry name" value="Lipid/polyisoprenoid-binding, YceI-like"/>
    <property type="match status" value="1"/>
</dbReference>
<dbReference type="PANTHER" id="PTHR34406">
    <property type="entry name" value="PROTEIN YCEI"/>
    <property type="match status" value="1"/>
</dbReference>
<evidence type="ECO:0000256" key="1">
    <source>
        <dbReference type="SAM" id="SignalP"/>
    </source>
</evidence>
<dbReference type="SMART" id="SM00867">
    <property type="entry name" value="YceI"/>
    <property type="match status" value="1"/>
</dbReference>
<evidence type="ECO:0000313" key="3">
    <source>
        <dbReference type="EMBL" id="SMB90951.1"/>
    </source>
</evidence>
<dbReference type="EMBL" id="FWWW01000055">
    <property type="protein sequence ID" value="SMB90951.1"/>
    <property type="molecule type" value="Genomic_DNA"/>
</dbReference>
<dbReference type="Proteomes" id="UP000192266">
    <property type="component" value="Unassembled WGS sequence"/>
</dbReference>
<protein>
    <submittedName>
        <fullName evidence="3">YceI family protein</fullName>
    </submittedName>
</protein>
<dbReference type="AlphaFoldDB" id="A0A1W1VD28"/>
<dbReference type="SUPFAM" id="SSF101874">
    <property type="entry name" value="YceI-like"/>
    <property type="match status" value="1"/>
</dbReference>
<keyword evidence="4" id="KW-1185">Reference proteome</keyword>
<dbReference type="STRING" id="645990.SAMN00120144_0608"/>
<proteinExistence type="predicted"/>
<keyword evidence="1" id="KW-0732">Signal</keyword>
<dbReference type="InterPro" id="IPR036761">
    <property type="entry name" value="TTHA0802/YceI-like_sf"/>
</dbReference>
<sequence length="223" mass="23249">MKKIALSALFVAALFTAPAMAQQPAAKKTTPGTAKAAGTAYQIQPQLSTLGWVGKKVTGEHNGTIQFKEGNVLVRGNQLVGGTFVVDMNSLKVVDLTDADSNGKLLGHLKADDFFGTEKNPTATLKITNITPIKGAAADANNATITGDLTIKGITKPITFPAKVGVKNGLAAATGVATIDRTKYDIKYGSKSFFEGIGDKAIYDEFTLSFNVIAKKGNGVAAN</sequence>
<feature type="chain" id="PRO_5012574158" evidence="1">
    <location>
        <begin position="22"/>
        <end position="223"/>
    </location>
</feature>
<name>A0A1W1VD28_9BACT</name>
<dbReference type="RefSeq" id="WP_084444555.1">
    <property type="nucleotide sequence ID" value="NZ_FWWW01000055.1"/>
</dbReference>
<dbReference type="OrthoDB" id="951410at2"/>